<evidence type="ECO:0008006" key="3">
    <source>
        <dbReference type="Google" id="ProtNLM"/>
    </source>
</evidence>
<reference evidence="1 2" key="1">
    <citation type="submission" date="2023-05" db="EMBL/GenBank/DDBJ databases">
        <authorList>
            <person name="Yin Y."/>
            <person name="Lu Z."/>
        </authorList>
    </citation>
    <scope>NUCLEOTIDE SEQUENCE [LARGE SCALE GENOMIC DNA]</scope>
    <source>
        <strain evidence="1 2">ZM22</strain>
    </source>
</reference>
<dbReference type="RefSeq" id="WP_279885910.1">
    <property type="nucleotide sequence ID" value="NZ_CP125947.1"/>
</dbReference>
<dbReference type="EMBL" id="CP125947">
    <property type="protein sequence ID" value="WHS67035.1"/>
    <property type="molecule type" value="Genomic_DNA"/>
</dbReference>
<gene>
    <name evidence="1" type="ORF">QMY55_07935</name>
</gene>
<accession>A0ABY8SW92</accession>
<organism evidence="1 2">
    <name type="scientific">Comamonas resistens</name>
    <dbReference type="NCBI Taxonomy" id="3046670"/>
    <lineage>
        <taxon>Bacteria</taxon>
        <taxon>Pseudomonadati</taxon>
        <taxon>Pseudomonadota</taxon>
        <taxon>Betaproteobacteria</taxon>
        <taxon>Burkholderiales</taxon>
        <taxon>Comamonadaceae</taxon>
        <taxon>Comamonas</taxon>
    </lineage>
</organism>
<keyword evidence="2" id="KW-1185">Reference proteome</keyword>
<sequence length="198" mass="22077">MTVDQDWHEKIFGEIVGPIPPGGITRTVHVPEEVYQFFMEYAAGRSRHVKVLQAEGYDYDALLQRCAGALQAGDMQESRIKGLVQVLTDWQSTVQVTNELTERSLALVEDARTLMELQYALGVKEGKSVAPKKGAEKRHAEHRAMKADVFSWLDINMSSFKSMDRAAEAIAGKVAPIAFRTARAWVGEWKKVRAASKA</sequence>
<protein>
    <recommendedName>
        <fullName evidence="3">Tail assembly chaperone</fullName>
    </recommendedName>
</protein>
<evidence type="ECO:0000313" key="1">
    <source>
        <dbReference type="EMBL" id="WHS67035.1"/>
    </source>
</evidence>
<dbReference type="Proteomes" id="UP001240697">
    <property type="component" value="Chromosome"/>
</dbReference>
<proteinExistence type="predicted"/>
<evidence type="ECO:0000313" key="2">
    <source>
        <dbReference type="Proteomes" id="UP001240697"/>
    </source>
</evidence>
<name>A0ABY8SW92_9BURK</name>